<accession>A0A2H0WLT2</accession>
<dbReference type="Gene3D" id="1.20.120.580">
    <property type="entry name" value="bsu32300-like"/>
    <property type="match status" value="1"/>
</dbReference>
<name>A0A2H0WLT2_9BACT</name>
<dbReference type="AlphaFoldDB" id="A0A2H0WLT2"/>
<dbReference type="PANTHER" id="PTHR33397:SF3">
    <property type="entry name" value="MRNA NUCLEASE HEPT"/>
    <property type="match status" value="1"/>
</dbReference>
<keyword evidence="1" id="KW-1277">Toxin-antitoxin system</keyword>
<evidence type="ECO:0000256" key="1">
    <source>
        <dbReference type="ARBA" id="ARBA00022649"/>
    </source>
</evidence>
<proteinExistence type="inferred from homology"/>
<reference evidence="6" key="1">
    <citation type="submission" date="2017-09" db="EMBL/GenBank/DDBJ databases">
        <title>Depth-based differentiation of microbial function through sediment-hosted aquifers and enrichment of novel symbionts in the deep terrestrial subsurface.</title>
        <authorList>
            <person name="Probst A.J."/>
            <person name="Ladd B."/>
            <person name="Jarett J.K."/>
            <person name="Geller-Mcgrath D.E."/>
            <person name="Sieber C.M.K."/>
            <person name="Emerson J.B."/>
            <person name="Anantharaman K."/>
            <person name="Thomas B.C."/>
            <person name="Malmstrom R."/>
            <person name="Stieglmeier M."/>
            <person name="Klingl A."/>
            <person name="Woyke T."/>
            <person name="Ryan C.M."/>
            <person name="Banfield J.F."/>
        </authorList>
    </citation>
    <scope>NUCLEOTIDE SEQUENCE [LARGE SCALE GENOMIC DNA]</scope>
</reference>
<keyword evidence="3" id="KW-0378">Hydrolase</keyword>
<organism evidence="5 6">
    <name type="scientific">Candidatus Tagabacteria bacterium CG09_land_8_20_14_0_10_41_14</name>
    <dbReference type="NCBI Taxonomy" id="1975021"/>
    <lineage>
        <taxon>Bacteria</taxon>
        <taxon>Candidatus Tagaibacteriota</taxon>
    </lineage>
</organism>
<evidence type="ECO:0000313" key="5">
    <source>
        <dbReference type="EMBL" id="PIS13614.1"/>
    </source>
</evidence>
<dbReference type="InterPro" id="IPR052379">
    <property type="entry name" value="Type_VII_TA_RNase"/>
</dbReference>
<sequence>MPDKNLIQEKLKSIALYVKELEPILELSFKDFSKNYRDYRTAERSFQLAVDSAVDINVLFILEKGKQPPENNFQSFVVMAELGILEDSFSKEIAPSTGLRNRLVHEYEKVDLDVFYRSLKKFVPFYFEYIKKIEDYLSLGNRISK</sequence>
<evidence type="ECO:0000256" key="4">
    <source>
        <dbReference type="ARBA" id="ARBA00024207"/>
    </source>
</evidence>
<comment type="similarity">
    <text evidence="4">Belongs to the HepT RNase toxin family.</text>
</comment>
<evidence type="ECO:0000256" key="3">
    <source>
        <dbReference type="ARBA" id="ARBA00022801"/>
    </source>
</evidence>
<dbReference type="Proteomes" id="UP000230353">
    <property type="component" value="Unassembled WGS sequence"/>
</dbReference>
<dbReference type="EMBL" id="PEZL01000010">
    <property type="protein sequence ID" value="PIS13614.1"/>
    <property type="molecule type" value="Genomic_DNA"/>
</dbReference>
<evidence type="ECO:0008006" key="7">
    <source>
        <dbReference type="Google" id="ProtNLM"/>
    </source>
</evidence>
<dbReference type="GO" id="GO:0110001">
    <property type="term" value="C:toxin-antitoxin complex"/>
    <property type="evidence" value="ECO:0007669"/>
    <property type="project" value="InterPro"/>
</dbReference>
<dbReference type="GO" id="GO:0004540">
    <property type="term" value="F:RNA nuclease activity"/>
    <property type="evidence" value="ECO:0007669"/>
    <property type="project" value="InterPro"/>
</dbReference>
<dbReference type="GO" id="GO:0016787">
    <property type="term" value="F:hydrolase activity"/>
    <property type="evidence" value="ECO:0007669"/>
    <property type="project" value="UniProtKB-KW"/>
</dbReference>
<protein>
    <recommendedName>
        <fullName evidence="7">DUF86 domain-containing protein</fullName>
    </recommendedName>
</protein>
<dbReference type="PANTHER" id="PTHR33397">
    <property type="entry name" value="UPF0331 PROTEIN YUTE"/>
    <property type="match status" value="1"/>
</dbReference>
<dbReference type="Pfam" id="PF01934">
    <property type="entry name" value="HepT-like"/>
    <property type="match status" value="1"/>
</dbReference>
<dbReference type="InterPro" id="IPR008201">
    <property type="entry name" value="HepT-like"/>
</dbReference>
<gene>
    <name evidence="5" type="ORF">COT67_00660</name>
</gene>
<evidence type="ECO:0000313" key="6">
    <source>
        <dbReference type="Proteomes" id="UP000230353"/>
    </source>
</evidence>
<dbReference type="InterPro" id="IPR037038">
    <property type="entry name" value="HepT-like_sf"/>
</dbReference>
<keyword evidence="2" id="KW-0540">Nuclease</keyword>
<comment type="caution">
    <text evidence="5">The sequence shown here is derived from an EMBL/GenBank/DDBJ whole genome shotgun (WGS) entry which is preliminary data.</text>
</comment>
<dbReference type="NCBIfam" id="NF047751">
    <property type="entry name" value="HepT_toxin"/>
    <property type="match status" value="1"/>
</dbReference>
<evidence type="ECO:0000256" key="2">
    <source>
        <dbReference type="ARBA" id="ARBA00022722"/>
    </source>
</evidence>